<proteinExistence type="predicted"/>
<dbReference type="SUPFAM" id="SSF54909">
    <property type="entry name" value="Dimeric alpha+beta barrel"/>
    <property type="match status" value="1"/>
</dbReference>
<reference evidence="2 3" key="1">
    <citation type="submission" date="2024-06" db="EMBL/GenBank/DDBJ databases">
        <title>Genomic Encyclopedia of Type Strains, Phase IV (KMG-IV): sequencing the most valuable type-strain genomes for metagenomic binning, comparative biology and taxonomic classification.</title>
        <authorList>
            <person name="Goeker M."/>
        </authorList>
    </citation>
    <scope>NUCLEOTIDE SEQUENCE [LARGE SCALE GENOMIC DNA]</scope>
    <source>
        <strain evidence="2 3">DSM 29780</strain>
    </source>
</reference>
<evidence type="ECO:0000313" key="3">
    <source>
        <dbReference type="Proteomes" id="UP001549047"/>
    </source>
</evidence>
<dbReference type="GO" id="GO:0004497">
    <property type="term" value="F:monooxygenase activity"/>
    <property type="evidence" value="ECO:0007669"/>
    <property type="project" value="UniProtKB-KW"/>
</dbReference>
<evidence type="ECO:0000313" key="2">
    <source>
        <dbReference type="EMBL" id="MET3612860.1"/>
    </source>
</evidence>
<evidence type="ECO:0000259" key="1">
    <source>
        <dbReference type="Pfam" id="PF03992"/>
    </source>
</evidence>
<dbReference type="Gene3D" id="3.30.70.100">
    <property type="match status" value="1"/>
</dbReference>
<keyword evidence="3" id="KW-1185">Reference proteome</keyword>
<accession>A0ABV2IYN4</accession>
<dbReference type="PANTHER" id="PTHR37811">
    <property type="entry name" value="BLL5343 PROTEIN"/>
    <property type="match status" value="1"/>
</dbReference>
<dbReference type="EMBL" id="JBEPMB010000001">
    <property type="protein sequence ID" value="MET3612860.1"/>
    <property type="molecule type" value="Genomic_DNA"/>
</dbReference>
<keyword evidence="2" id="KW-0560">Oxidoreductase</keyword>
<keyword evidence="2" id="KW-0503">Monooxygenase</keyword>
<sequence>MSQQAKLPEPPYYVVCFSSQRTEGDNGYGEMADAMERLAHEQPGFLGVESARGGDGFGITNSYWQDEDAIRAWKRNVDHLVAQKLGRQDWYRTYEMRIARVERAYGFVRTD</sequence>
<dbReference type="Pfam" id="PF03992">
    <property type="entry name" value="ABM"/>
    <property type="match status" value="1"/>
</dbReference>
<dbReference type="PANTHER" id="PTHR37811:SF2">
    <property type="entry name" value="ABM DOMAIN-CONTAINING PROTEIN"/>
    <property type="match status" value="1"/>
</dbReference>
<name>A0ABV2IYN4_9HYPH</name>
<dbReference type="Proteomes" id="UP001549047">
    <property type="component" value="Unassembled WGS sequence"/>
</dbReference>
<dbReference type="InterPro" id="IPR052936">
    <property type="entry name" value="Jasmonate_Hydroxylase-like"/>
</dbReference>
<dbReference type="InterPro" id="IPR011008">
    <property type="entry name" value="Dimeric_a/b-barrel"/>
</dbReference>
<organism evidence="2 3">
    <name type="scientific">Rhizobium aquaticum</name>
    <dbReference type="NCBI Taxonomy" id="1549636"/>
    <lineage>
        <taxon>Bacteria</taxon>
        <taxon>Pseudomonadati</taxon>
        <taxon>Pseudomonadota</taxon>
        <taxon>Alphaproteobacteria</taxon>
        <taxon>Hyphomicrobiales</taxon>
        <taxon>Rhizobiaceae</taxon>
        <taxon>Rhizobium/Agrobacterium group</taxon>
        <taxon>Rhizobium</taxon>
    </lineage>
</organism>
<dbReference type="RefSeq" id="WP_354555394.1">
    <property type="nucleotide sequence ID" value="NZ_JBEPMB010000001.1"/>
</dbReference>
<feature type="domain" description="ABM" evidence="1">
    <location>
        <begin position="30"/>
        <end position="84"/>
    </location>
</feature>
<comment type="caution">
    <text evidence="2">The sequence shown here is derived from an EMBL/GenBank/DDBJ whole genome shotgun (WGS) entry which is preliminary data.</text>
</comment>
<gene>
    <name evidence="2" type="ORF">ABID16_001165</name>
</gene>
<protein>
    <submittedName>
        <fullName evidence="2">Heme-degrading monooxygenase HmoA</fullName>
    </submittedName>
</protein>
<dbReference type="InterPro" id="IPR007138">
    <property type="entry name" value="ABM_dom"/>
</dbReference>